<organism evidence="3 4">
    <name type="scientific">Candidatus Sedimenticola endophacoides</name>
    <dbReference type="NCBI Taxonomy" id="2548426"/>
    <lineage>
        <taxon>Bacteria</taxon>
        <taxon>Pseudomonadati</taxon>
        <taxon>Pseudomonadota</taxon>
        <taxon>Gammaproteobacteria</taxon>
        <taxon>Chromatiales</taxon>
        <taxon>Sedimenticolaceae</taxon>
        <taxon>Sedimenticola</taxon>
    </lineage>
</organism>
<dbReference type="AlphaFoldDB" id="A0A6N4E4T0"/>
<name>A0A6N4E4T0_9GAMM</name>
<evidence type="ECO:0000313" key="3">
    <source>
        <dbReference type="EMBL" id="PUE03946.1"/>
    </source>
</evidence>
<accession>A0A6N4E4T0</accession>
<evidence type="ECO:0000313" key="4">
    <source>
        <dbReference type="Proteomes" id="UP000250928"/>
    </source>
</evidence>
<sequence length="470" mass="51569">MAVSVGDWATKLGLQPLPTMAPTAQRFRVLIDRVSGTNSAYQKVIQHDPGFTLAIFRLLGANTGLEEPIHSIAHAISLLGLDLVVEKIRHLPKLDELKPAAPTPGIYRCYSRAVHAAWYGALFGDMTGDNIPNEMAVAALFNECGEMTLWAHAQEEMERIQALTERGTGRDQAAREVLGFTLDELSLALAKRWHLPPLTIEALQPFAAFRPRAVGARLAAELAQASDRDWNSEQTLECLDLVGEYLDLASGEAAALVHGQSAALAREIRELPLHLSAISLLQVPTGTPTTRPARRDAPPVRPVQPPAPRPAAPAPHPTTHPLSKAEQQALAQSLRELKQRAGVERAMFAALNPEGNHLKIRLVIGAHKEAPIRRFEFALDRRSLFSILLTKPKGFWLHGGNRDKYLAIIPPGVREMLNPDGFFIASLFAASDHPVGILYADCQDAARLSSENFDTFKREARRISRLLGQL</sequence>
<dbReference type="InterPro" id="IPR013976">
    <property type="entry name" value="HDOD"/>
</dbReference>
<gene>
    <name evidence="3" type="ORF">C3L24_03985</name>
</gene>
<dbReference type="PANTHER" id="PTHR33525:SF3">
    <property type="entry name" value="RIBONUCLEASE Y"/>
    <property type="match status" value="1"/>
</dbReference>
<dbReference type="InterPro" id="IPR052340">
    <property type="entry name" value="RNase_Y/CdgJ"/>
</dbReference>
<reference evidence="3 4" key="1">
    <citation type="submission" date="2018-01" db="EMBL/GenBank/DDBJ databases">
        <title>Novel co-symbiosis in the lucinid bivalve Phacoides pectinatus.</title>
        <authorList>
            <person name="Lim S.J."/>
            <person name="Davis B.G."/>
            <person name="Gill D.E."/>
            <person name="Engel A.S."/>
            <person name="Anderson L.C."/>
            <person name="Campbell B.J."/>
        </authorList>
    </citation>
    <scope>NUCLEOTIDE SEQUENCE [LARGE SCALE GENOMIC DNA]</scope>
    <source>
        <strain evidence="3">N3_P5</strain>
    </source>
</reference>
<protein>
    <recommendedName>
        <fullName evidence="2">HDOD domain-containing protein</fullName>
    </recommendedName>
</protein>
<dbReference type="EMBL" id="PQCO01000143">
    <property type="protein sequence ID" value="PUE03946.1"/>
    <property type="molecule type" value="Genomic_DNA"/>
</dbReference>
<evidence type="ECO:0000259" key="2">
    <source>
        <dbReference type="PROSITE" id="PS51833"/>
    </source>
</evidence>
<proteinExistence type="predicted"/>
<dbReference type="PANTHER" id="PTHR33525">
    <property type="match status" value="1"/>
</dbReference>
<feature type="domain" description="HDOD" evidence="2">
    <location>
        <begin position="17"/>
        <end position="209"/>
    </location>
</feature>
<dbReference type="SUPFAM" id="SSF109604">
    <property type="entry name" value="HD-domain/PDEase-like"/>
    <property type="match status" value="1"/>
</dbReference>
<evidence type="ECO:0000256" key="1">
    <source>
        <dbReference type="SAM" id="MobiDB-lite"/>
    </source>
</evidence>
<dbReference type="Proteomes" id="UP000250928">
    <property type="component" value="Unassembled WGS sequence"/>
</dbReference>
<comment type="caution">
    <text evidence="3">The sequence shown here is derived from an EMBL/GenBank/DDBJ whole genome shotgun (WGS) entry which is preliminary data.</text>
</comment>
<dbReference type="Gene3D" id="1.10.3210.10">
    <property type="entry name" value="Hypothetical protein af1432"/>
    <property type="match status" value="1"/>
</dbReference>
<dbReference type="Pfam" id="PF08668">
    <property type="entry name" value="HDOD"/>
    <property type="match status" value="1"/>
</dbReference>
<feature type="compositionally biased region" description="Pro residues" evidence="1">
    <location>
        <begin position="299"/>
        <end position="318"/>
    </location>
</feature>
<dbReference type="PROSITE" id="PS51833">
    <property type="entry name" value="HDOD"/>
    <property type="match status" value="1"/>
</dbReference>
<feature type="region of interest" description="Disordered" evidence="1">
    <location>
        <begin position="284"/>
        <end position="325"/>
    </location>
</feature>